<dbReference type="AlphaFoldDB" id="A0ABD2AHE9"/>
<proteinExistence type="predicted"/>
<evidence type="ECO:0000313" key="2">
    <source>
        <dbReference type="EMBL" id="KAL2720049.1"/>
    </source>
</evidence>
<keyword evidence="1" id="KW-0812">Transmembrane</keyword>
<evidence type="ECO:0000313" key="3">
    <source>
        <dbReference type="Proteomes" id="UP001607302"/>
    </source>
</evidence>
<organism evidence="2 3">
    <name type="scientific">Vespula squamosa</name>
    <name type="common">Southern yellow jacket</name>
    <name type="synonym">Wasp</name>
    <dbReference type="NCBI Taxonomy" id="30214"/>
    <lineage>
        <taxon>Eukaryota</taxon>
        <taxon>Metazoa</taxon>
        <taxon>Ecdysozoa</taxon>
        <taxon>Arthropoda</taxon>
        <taxon>Hexapoda</taxon>
        <taxon>Insecta</taxon>
        <taxon>Pterygota</taxon>
        <taxon>Neoptera</taxon>
        <taxon>Endopterygota</taxon>
        <taxon>Hymenoptera</taxon>
        <taxon>Apocrita</taxon>
        <taxon>Aculeata</taxon>
        <taxon>Vespoidea</taxon>
        <taxon>Vespidae</taxon>
        <taxon>Vespinae</taxon>
        <taxon>Vespula</taxon>
    </lineage>
</organism>
<sequence>MYALLHLSFIASFHLTVPSSVKPKYFTLFFQGGLYAITITSGVGFNILTAVYSISRSGRGIVPYLMLLWIRIETPPSKELGFFVGSDLSNSRFFMEVGCSDFGFPTVA</sequence>
<comment type="caution">
    <text evidence="2">The sequence shown here is derived from an EMBL/GenBank/DDBJ whole genome shotgun (WGS) entry which is preliminary data.</text>
</comment>
<keyword evidence="1" id="KW-0472">Membrane</keyword>
<name>A0ABD2AHE9_VESSQ</name>
<feature type="transmembrane region" description="Helical" evidence="1">
    <location>
        <begin position="34"/>
        <end position="54"/>
    </location>
</feature>
<accession>A0ABD2AHE9</accession>
<keyword evidence="1" id="KW-1133">Transmembrane helix</keyword>
<dbReference type="EMBL" id="JAUDFV010000147">
    <property type="protein sequence ID" value="KAL2720049.1"/>
    <property type="molecule type" value="Genomic_DNA"/>
</dbReference>
<dbReference type="Proteomes" id="UP001607302">
    <property type="component" value="Unassembled WGS sequence"/>
</dbReference>
<gene>
    <name evidence="2" type="ORF">V1478_010315</name>
</gene>
<reference evidence="2 3" key="1">
    <citation type="journal article" date="2024" name="Ann. Entomol. Soc. Am.">
        <title>Genomic analyses of the southern and eastern yellowjacket wasps (Hymenoptera: Vespidae) reveal evolutionary signatures of social life.</title>
        <authorList>
            <person name="Catto M.A."/>
            <person name="Caine P.B."/>
            <person name="Orr S.E."/>
            <person name="Hunt B.G."/>
            <person name="Goodisman M.A.D."/>
        </authorList>
    </citation>
    <scope>NUCLEOTIDE SEQUENCE [LARGE SCALE GENOMIC DNA]</scope>
    <source>
        <strain evidence="2">233</strain>
        <tissue evidence="2">Head and thorax</tissue>
    </source>
</reference>
<evidence type="ECO:0000256" key="1">
    <source>
        <dbReference type="SAM" id="Phobius"/>
    </source>
</evidence>
<keyword evidence="3" id="KW-1185">Reference proteome</keyword>
<protein>
    <submittedName>
        <fullName evidence="2">Uncharacterized protein</fullName>
    </submittedName>
</protein>